<accession>G7H251</accession>
<comment type="similarity">
    <text evidence="1 3">Belongs to the short-chain dehydrogenases/reductases (SDR) family.</text>
</comment>
<keyword evidence="2" id="KW-0560">Oxidoreductase</keyword>
<dbReference type="PRINTS" id="PR00080">
    <property type="entry name" value="SDRFAMILY"/>
</dbReference>
<evidence type="ECO:0000259" key="4">
    <source>
        <dbReference type="SMART" id="SM00822"/>
    </source>
</evidence>
<dbReference type="Pfam" id="PF00106">
    <property type="entry name" value="adh_short"/>
    <property type="match status" value="1"/>
</dbReference>
<dbReference type="SUPFAM" id="SSF51735">
    <property type="entry name" value="NAD(P)-binding Rossmann-fold domains"/>
    <property type="match status" value="1"/>
</dbReference>
<dbReference type="InterPro" id="IPR036291">
    <property type="entry name" value="NAD(P)-bd_dom_sf"/>
</dbReference>
<dbReference type="CDD" id="cd05233">
    <property type="entry name" value="SDR_c"/>
    <property type="match status" value="1"/>
</dbReference>
<keyword evidence="6" id="KW-1185">Reference proteome</keyword>
<gene>
    <name evidence="5" type="ORF">GOARA_048_01280</name>
</gene>
<evidence type="ECO:0000256" key="2">
    <source>
        <dbReference type="ARBA" id="ARBA00023002"/>
    </source>
</evidence>
<proteinExistence type="inferred from homology"/>
<dbReference type="FunFam" id="3.40.50.720:FF:000084">
    <property type="entry name" value="Short-chain dehydrogenase reductase"/>
    <property type="match status" value="1"/>
</dbReference>
<sequence>MKTVIVTGGAAGIGKETAAAFARRGDRVIVADIDEPAAEAAAADIKTVGGEAVPYRLDVRVEAEWHDFANWVAAEFGHADILINNAGVMDLGGFVETDAAGWQRMVDICLMSVVYGSKVFGRQMIDRDVDGHIVNVSSAAAFLPSELDSAYGVAKAAVLMASQSLRVELAPHGIGVSTICPGAVRTDLIRNGRRNGLTDEQLAAWNENAGEAQTNLGTSGPDKVARRIVKAVDKNWAVLPVNPEAWFIYYALRLSPGAVRAATSRGGFELMERLLDKGAPIITRIAQRKEKK</sequence>
<dbReference type="InterPro" id="IPR057326">
    <property type="entry name" value="KR_dom"/>
</dbReference>
<dbReference type="InterPro" id="IPR002347">
    <property type="entry name" value="SDR_fam"/>
</dbReference>
<comment type="caution">
    <text evidence="5">The sequence shown here is derived from an EMBL/GenBank/DDBJ whole genome shotgun (WGS) entry which is preliminary data.</text>
</comment>
<dbReference type="Gene3D" id="3.40.50.720">
    <property type="entry name" value="NAD(P)-binding Rossmann-like Domain"/>
    <property type="match status" value="1"/>
</dbReference>
<dbReference type="STRING" id="1073574.GOARA_048_01280"/>
<dbReference type="OrthoDB" id="4481821at2"/>
<dbReference type="SMART" id="SM00822">
    <property type="entry name" value="PKS_KR"/>
    <property type="match status" value="1"/>
</dbReference>
<organism evidence="5 6">
    <name type="scientific">Gordonia araii NBRC 100433</name>
    <dbReference type="NCBI Taxonomy" id="1073574"/>
    <lineage>
        <taxon>Bacteria</taxon>
        <taxon>Bacillati</taxon>
        <taxon>Actinomycetota</taxon>
        <taxon>Actinomycetes</taxon>
        <taxon>Mycobacteriales</taxon>
        <taxon>Gordoniaceae</taxon>
        <taxon>Gordonia</taxon>
    </lineage>
</organism>
<protein>
    <submittedName>
        <fullName evidence="5">Putative oxidoreductase</fullName>
    </submittedName>
</protein>
<dbReference type="PRINTS" id="PR00081">
    <property type="entry name" value="GDHRDH"/>
</dbReference>
<evidence type="ECO:0000313" key="6">
    <source>
        <dbReference type="Proteomes" id="UP000035088"/>
    </source>
</evidence>
<dbReference type="GO" id="GO:0016491">
    <property type="term" value="F:oxidoreductase activity"/>
    <property type="evidence" value="ECO:0007669"/>
    <property type="project" value="UniProtKB-KW"/>
</dbReference>
<dbReference type="EMBL" id="BAEE01000048">
    <property type="protein sequence ID" value="GAB09926.1"/>
    <property type="molecule type" value="Genomic_DNA"/>
</dbReference>
<name>G7H251_9ACTN</name>
<reference evidence="5 6" key="1">
    <citation type="submission" date="2011-11" db="EMBL/GenBank/DDBJ databases">
        <title>Whole genome shotgun sequence of Gordonia araii NBRC 100433.</title>
        <authorList>
            <person name="Yoshida Y."/>
            <person name="Hosoyama A."/>
            <person name="Tsuchikane K."/>
            <person name="Katsumata H."/>
            <person name="Yamazaki S."/>
            <person name="Fujita N."/>
        </authorList>
    </citation>
    <scope>NUCLEOTIDE SEQUENCE [LARGE SCALE GENOMIC DNA]</scope>
    <source>
        <strain evidence="5 6">NBRC 100433</strain>
    </source>
</reference>
<dbReference type="AlphaFoldDB" id="G7H251"/>
<evidence type="ECO:0000313" key="5">
    <source>
        <dbReference type="EMBL" id="GAB09926.1"/>
    </source>
</evidence>
<evidence type="ECO:0000256" key="3">
    <source>
        <dbReference type="RuleBase" id="RU000363"/>
    </source>
</evidence>
<feature type="domain" description="Ketoreductase" evidence="4">
    <location>
        <begin position="2"/>
        <end position="187"/>
    </location>
</feature>
<dbReference type="PANTHER" id="PTHR43391:SF12">
    <property type="entry name" value="OXIDOREDUCTASE EPHD-RELATED"/>
    <property type="match status" value="1"/>
</dbReference>
<dbReference type="RefSeq" id="WP_007322001.1">
    <property type="nucleotide sequence ID" value="NZ_BAEE01000048.1"/>
</dbReference>
<dbReference type="Proteomes" id="UP000035088">
    <property type="component" value="Unassembled WGS sequence"/>
</dbReference>
<dbReference type="PANTHER" id="PTHR43391">
    <property type="entry name" value="RETINOL DEHYDROGENASE-RELATED"/>
    <property type="match status" value="1"/>
</dbReference>
<evidence type="ECO:0000256" key="1">
    <source>
        <dbReference type="ARBA" id="ARBA00006484"/>
    </source>
</evidence>